<proteinExistence type="predicted"/>
<keyword evidence="4" id="KW-1185">Reference proteome</keyword>
<feature type="compositionally biased region" description="Basic residues" evidence="1">
    <location>
        <begin position="48"/>
        <end position="60"/>
    </location>
</feature>
<evidence type="ECO:0000313" key="4">
    <source>
        <dbReference type="Proteomes" id="UP000639338"/>
    </source>
</evidence>
<dbReference type="EMBL" id="JACMRX010000005">
    <property type="protein sequence ID" value="KAF7988710.1"/>
    <property type="molecule type" value="Genomic_DNA"/>
</dbReference>
<keyword evidence="2" id="KW-0732">Signal</keyword>
<protein>
    <recommendedName>
        <fullName evidence="5">Odorant-binding protein</fullName>
    </recommendedName>
</protein>
<feature type="chain" id="PRO_5032597525" description="Odorant-binding protein" evidence="2">
    <location>
        <begin position="22"/>
        <end position="228"/>
    </location>
</feature>
<dbReference type="Proteomes" id="UP000639338">
    <property type="component" value="Unassembled WGS sequence"/>
</dbReference>
<gene>
    <name evidence="3" type="ORF">HCN44_001283</name>
</gene>
<organism evidence="3 4">
    <name type="scientific">Aphidius gifuensis</name>
    <name type="common">Parasitoid wasp</name>
    <dbReference type="NCBI Taxonomy" id="684658"/>
    <lineage>
        <taxon>Eukaryota</taxon>
        <taxon>Metazoa</taxon>
        <taxon>Ecdysozoa</taxon>
        <taxon>Arthropoda</taxon>
        <taxon>Hexapoda</taxon>
        <taxon>Insecta</taxon>
        <taxon>Pterygota</taxon>
        <taxon>Neoptera</taxon>
        <taxon>Endopterygota</taxon>
        <taxon>Hymenoptera</taxon>
        <taxon>Apocrita</taxon>
        <taxon>Ichneumonoidea</taxon>
        <taxon>Braconidae</taxon>
        <taxon>Aphidiinae</taxon>
        <taxon>Aphidius</taxon>
    </lineage>
</organism>
<evidence type="ECO:0000256" key="2">
    <source>
        <dbReference type="SAM" id="SignalP"/>
    </source>
</evidence>
<evidence type="ECO:0000256" key="1">
    <source>
        <dbReference type="SAM" id="MobiDB-lite"/>
    </source>
</evidence>
<feature type="region of interest" description="Disordered" evidence="1">
    <location>
        <begin position="47"/>
        <end position="87"/>
    </location>
</feature>
<evidence type="ECO:0008006" key="5">
    <source>
        <dbReference type="Google" id="ProtNLM"/>
    </source>
</evidence>
<reference evidence="3 4" key="1">
    <citation type="submission" date="2020-08" db="EMBL/GenBank/DDBJ databases">
        <title>Aphidius gifuensis genome sequencing and assembly.</title>
        <authorList>
            <person name="Du Z."/>
        </authorList>
    </citation>
    <scope>NUCLEOTIDE SEQUENCE [LARGE SCALE GENOMIC DNA]</scope>
    <source>
        <strain evidence="3">YNYX2018</strain>
        <tissue evidence="3">Adults</tissue>
    </source>
</reference>
<accession>A0A834XKQ8</accession>
<dbReference type="AlphaFoldDB" id="A0A834XKQ8"/>
<name>A0A834XKQ8_APHGI</name>
<sequence>MESKIVIFFLIIFGAFDVGESDHVHLKIHVPQIIKDHIHTKTVYVNNKPKKNKKNNQKKTVHLENHHEDESTWNSYHRHHHHGLSVGKDDEKLQKNNIIPQLPILINKFNFKNQAEPPIPFYDDYKDNSASIEDFHDDNLPGKLFFNDGITGYAYPPQYDQYENINNDDYNYEKNLHNEKYKRGQQIQNGHIIKNSMKNFYDNNINENSASSGSEENYGYGYFTKLLT</sequence>
<feature type="signal peptide" evidence="2">
    <location>
        <begin position="1"/>
        <end position="21"/>
    </location>
</feature>
<comment type="caution">
    <text evidence="3">The sequence shown here is derived from an EMBL/GenBank/DDBJ whole genome shotgun (WGS) entry which is preliminary data.</text>
</comment>
<evidence type="ECO:0000313" key="3">
    <source>
        <dbReference type="EMBL" id="KAF7988710.1"/>
    </source>
</evidence>
<feature type="compositionally biased region" description="Basic and acidic residues" evidence="1">
    <location>
        <begin position="61"/>
        <end position="70"/>
    </location>
</feature>